<keyword evidence="2" id="KW-0732">Signal</keyword>
<evidence type="ECO:0000313" key="5">
    <source>
        <dbReference type="EnsemblPlants" id="KQJ90535"/>
    </source>
</evidence>
<dbReference type="RefSeq" id="XP_003578244.1">
    <property type="nucleotide sequence ID" value="XM_003578196.4"/>
</dbReference>
<proteinExistence type="predicted"/>
<dbReference type="GeneID" id="100824130"/>
<dbReference type="PROSITE" id="PS01174">
    <property type="entry name" value="LIPASE_GDXG_SER"/>
    <property type="match status" value="1"/>
</dbReference>
<keyword evidence="6" id="KW-1185">Reference proteome</keyword>
<feature type="active site" evidence="1">
    <location>
        <position position="198"/>
    </location>
</feature>
<reference evidence="4 5" key="1">
    <citation type="journal article" date="2010" name="Nature">
        <title>Genome sequencing and analysis of the model grass Brachypodium distachyon.</title>
        <authorList>
            <consortium name="International Brachypodium Initiative"/>
        </authorList>
    </citation>
    <scope>NUCLEOTIDE SEQUENCE [LARGE SCALE GENOMIC DNA]</scope>
    <source>
        <strain evidence="4 5">Bd21</strain>
    </source>
</reference>
<dbReference type="GO" id="GO:0016787">
    <property type="term" value="F:hydrolase activity"/>
    <property type="evidence" value="ECO:0007669"/>
    <property type="project" value="InterPro"/>
</dbReference>
<dbReference type="InterPro" id="IPR050466">
    <property type="entry name" value="Carboxylest/Gibb_receptor"/>
</dbReference>
<dbReference type="InterPro" id="IPR013094">
    <property type="entry name" value="AB_hydrolase_3"/>
</dbReference>
<dbReference type="eggNOG" id="KOG1515">
    <property type="taxonomic scope" value="Eukaryota"/>
</dbReference>
<dbReference type="FunCoup" id="I1IQT0">
    <property type="interactions" value="243"/>
</dbReference>
<dbReference type="AlphaFoldDB" id="I1IQT0"/>
<dbReference type="SUPFAM" id="SSF53474">
    <property type="entry name" value="alpha/beta-Hydrolases"/>
    <property type="match status" value="1"/>
</dbReference>
<dbReference type="OrthoDB" id="408631at2759"/>
<reference evidence="5" key="3">
    <citation type="submission" date="2018-08" db="UniProtKB">
        <authorList>
            <consortium name="EnsemblPlants"/>
        </authorList>
    </citation>
    <scope>IDENTIFICATION</scope>
    <source>
        <strain evidence="5">cv. Bd21</strain>
    </source>
</reference>
<reference evidence="4" key="2">
    <citation type="submission" date="2017-06" db="EMBL/GenBank/DDBJ databases">
        <title>WGS assembly of Brachypodium distachyon.</title>
        <authorList>
            <consortium name="The International Brachypodium Initiative"/>
            <person name="Lucas S."/>
            <person name="Harmon-Smith M."/>
            <person name="Lail K."/>
            <person name="Tice H."/>
            <person name="Grimwood J."/>
            <person name="Bruce D."/>
            <person name="Barry K."/>
            <person name="Shu S."/>
            <person name="Lindquist E."/>
            <person name="Wang M."/>
            <person name="Pitluck S."/>
            <person name="Vogel J.P."/>
            <person name="Garvin D.F."/>
            <person name="Mockler T.C."/>
            <person name="Schmutz J."/>
            <person name="Rokhsar D."/>
            <person name="Bevan M.W."/>
        </authorList>
    </citation>
    <scope>NUCLEOTIDE SEQUENCE</scope>
    <source>
        <strain evidence="4">Bd21</strain>
    </source>
</reference>
<dbReference type="EnsemblPlants" id="KQJ90535">
    <property type="protein sequence ID" value="KQJ90535"/>
    <property type="gene ID" value="BRADI_4g32310v3"/>
</dbReference>
<evidence type="ECO:0000256" key="1">
    <source>
        <dbReference type="PROSITE-ProRule" id="PRU10038"/>
    </source>
</evidence>
<feature type="signal peptide" evidence="2">
    <location>
        <begin position="1"/>
        <end position="25"/>
    </location>
</feature>
<dbReference type="Gramene" id="KQJ90535">
    <property type="protein sequence ID" value="KQJ90535"/>
    <property type="gene ID" value="BRADI_4g32310v3"/>
</dbReference>
<feature type="domain" description="Alpha/beta hydrolase fold-3" evidence="3">
    <location>
        <begin position="105"/>
        <end position="333"/>
    </location>
</feature>
<evidence type="ECO:0000256" key="2">
    <source>
        <dbReference type="SAM" id="SignalP"/>
    </source>
</evidence>
<sequence>MAYTRILLPALLFLLCNNYWHCGHAARPGKRAAESNSQVKFDFSPFLIEYKSGVVKRLMGTDVVAAAADALTGVTSRDVTIDPASDVRARIYLPSFRASTKVPVVVYFHGGAFVVESAFNPIYHAYLNTLAAKAGVVAVSVNYRLAPEHPLPAAYDDSWAALKWVLAHGNGNNGTDADTDQWLSQYGDMSRLFLAGDSAGGNIAHNLALRAGEEGLGDGADAKIKGVALLDPYFQGRSAVGADSMDPAYLQSAARTWSFICAGKYPIDHPYANPLALPASSWQHLGCSRVLVTVSGQDRLSPWQRAYYSTLRSSGWPGQAELYETPGEGHVYFLTKLSTPQAQAEMATLVAFINRD</sequence>
<dbReference type="Pfam" id="PF07859">
    <property type="entry name" value="Abhydrolase_3"/>
    <property type="match status" value="1"/>
</dbReference>
<protein>
    <recommendedName>
        <fullName evidence="3">Alpha/beta hydrolase fold-3 domain-containing protein</fullName>
    </recommendedName>
</protein>
<dbReference type="InterPro" id="IPR029058">
    <property type="entry name" value="AB_hydrolase_fold"/>
</dbReference>
<evidence type="ECO:0000259" key="3">
    <source>
        <dbReference type="Pfam" id="PF07859"/>
    </source>
</evidence>
<gene>
    <name evidence="5" type="primary">LOC100824130</name>
    <name evidence="4" type="ORF">BRADI_4g32310v3</name>
</gene>
<dbReference type="Gene3D" id="3.40.50.1820">
    <property type="entry name" value="alpha/beta hydrolase"/>
    <property type="match status" value="1"/>
</dbReference>
<dbReference type="EMBL" id="CM000883">
    <property type="protein sequence ID" value="KQJ90535.1"/>
    <property type="molecule type" value="Genomic_DNA"/>
</dbReference>
<dbReference type="KEGG" id="bdi:100824130"/>
<dbReference type="PANTHER" id="PTHR23024:SF165">
    <property type="entry name" value="OS09G0461500 PROTEIN"/>
    <property type="match status" value="1"/>
</dbReference>
<name>I1IQT0_BRADI</name>
<organism evidence="4">
    <name type="scientific">Brachypodium distachyon</name>
    <name type="common">Purple false brome</name>
    <name type="synonym">Trachynia distachya</name>
    <dbReference type="NCBI Taxonomy" id="15368"/>
    <lineage>
        <taxon>Eukaryota</taxon>
        <taxon>Viridiplantae</taxon>
        <taxon>Streptophyta</taxon>
        <taxon>Embryophyta</taxon>
        <taxon>Tracheophyta</taxon>
        <taxon>Spermatophyta</taxon>
        <taxon>Magnoliopsida</taxon>
        <taxon>Liliopsida</taxon>
        <taxon>Poales</taxon>
        <taxon>Poaceae</taxon>
        <taxon>BOP clade</taxon>
        <taxon>Pooideae</taxon>
        <taxon>Stipodae</taxon>
        <taxon>Brachypodieae</taxon>
        <taxon>Brachypodium</taxon>
    </lineage>
</organism>
<evidence type="ECO:0000313" key="6">
    <source>
        <dbReference type="Proteomes" id="UP000008810"/>
    </source>
</evidence>
<feature type="chain" id="PRO_5014095464" description="Alpha/beta hydrolase fold-3 domain-containing protein" evidence="2">
    <location>
        <begin position="26"/>
        <end position="356"/>
    </location>
</feature>
<dbReference type="HOGENOM" id="CLU_012494_22_0_1"/>
<dbReference type="InterPro" id="IPR033140">
    <property type="entry name" value="Lipase_GDXG_put_SER_AS"/>
</dbReference>
<dbReference type="PANTHER" id="PTHR23024">
    <property type="entry name" value="ARYLACETAMIDE DEACETYLASE"/>
    <property type="match status" value="1"/>
</dbReference>
<accession>I1IQT0</accession>
<dbReference type="OMA" id="SWQHLGC"/>
<dbReference type="Proteomes" id="UP000008810">
    <property type="component" value="Chromosome 4"/>
</dbReference>
<evidence type="ECO:0000313" key="4">
    <source>
        <dbReference type="EMBL" id="KQJ90535.1"/>
    </source>
</evidence>